<gene>
    <name evidence="2" type="ORF">FNB15_19755</name>
</gene>
<evidence type="ECO:0000313" key="2">
    <source>
        <dbReference type="EMBL" id="QDO99841.1"/>
    </source>
</evidence>
<reference evidence="2 3" key="1">
    <citation type="submission" date="2019-07" db="EMBL/GenBank/DDBJ databases">
        <title>Genome sequencing for Ferrovibrio sp. K5.</title>
        <authorList>
            <person name="Park S.-J."/>
        </authorList>
    </citation>
    <scope>NUCLEOTIDE SEQUENCE [LARGE SCALE GENOMIC DNA]</scope>
    <source>
        <strain evidence="2 3">K5</strain>
    </source>
</reference>
<feature type="domain" description="Ppx/GppA phosphatase N-terminal" evidence="1">
    <location>
        <begin position="25"/>
        <end position="321"/>
    </location>
</feature>
<evidence type="ECO:0000259" key="1">
    <source>
        <dbReference type="Pfam" id="PF02541"/>
    </source>
</evidence>
<dbReference type="AlphaFoldDB" id="A0A516H7X7"/>
<dbReference type="EMBL" id="CP041636">
    <property type="protein sequence ID" value="QDO99841.1"/>
    <property type="molecule type" value="Genomic_DNA"/>
</dbReference>
<organism evidence="2 3">
    <name type="scientific">Ferrovibrio terrae</name>
    <dbReference type="NCBI Taxonomy" id="2594003"/>
    <lineage>
        <taxon>Bacteria</taxon>
        <taxon>Pseudomonadati</taxon>
        <taxon>Pseudomonadota</taxon>
        <taxon>Alphaproteobacteria</taxon>
        <taxon>Rhodospirillales</taxon>
        <taxon>Rhodospirillaceae</taxon>
        <taxon>Ferrovibrio</taxon>
    </lineage>
</organism>
<proteinExistence type="predicted"/>
<dbReference type="InterPro" id="IPR050273">
    <property type="entry name" value="GppA/Ppx_hydrolase"/>
</dbReference>
<protein>
    <submittedName>
        <fullName evidence="2">Ppx/GppA family phosphatase</fullName>
    </submittedName>
</protein>
<dbReference type="Pfam" id="PF02541">
    <property type="entry name" value="Ppx-GppA"/>
    <property type="match status" value="1"/>
</dbReference>
<name>A0A516H7X7_9PROT</name>
<evidence type="ECO:0000313" key="3">
    <source>
        <dbReference type="Proteomes" id="UP000317496"/>
    </source>
</evidence>
<accession>A0A516H7X7</accession>
<dbReference type="PANTHER" id="PTHR30005">
    <property type="entry name" value="EXOPOLYPHOSPHATASE"/>
    <property type="match status" value="1"/>
</dbReference>
<dbReference type="SUPFAM" id="SSF53067">
    <property type="entry name" value="Actin-like ATPase domain"/>
    <property type="match status" value="2"/>
</dbReference>
<sequence length="338" mass="36886">MQAASEPAPVYAAIDLGTNNCRLLIARPVRDGFRVIEAFSRIVRLGEGLSVSGRLSDAAMARTIEALKICSEKMARRGVSSARAVATEACRRAANGNEFLHEVKTATGISLDIISTAEEARLALNGCAPLLEPPHREAIVFDIGGGSTEILWARLLGGGRTDVIDWISLPFGVVNLTERFGPGDIQSGSYAQMIDLVADELRPFEVKHALSQKLLSGQIQVLGTSGTVTTLAGVHLNLPRYERRYVDGCWLEFPTVIEQSRRLASISVPERALHPCIGEERADLVVAGCAILEALYRFWPATRLRVADRGVREGVLVELMGQRRQIGDGGRHNGWRRR</sequence>
<dbReference type="InterPro" id="IPR003695">
    <property type="entry name" value="Ppx_GppA_N"/>
</dbReference>
<dbReference type="Gene3D" id="3.30.420.150">
    <property type="entry name" value="Exopolyphosphatase. Domain 2"/>
    <property type="match status" value="1"/>
</dbReference>
<dbReference type="InterPro" id="IPR043129">
    <property type="entry name" value="ATPase_NBD"/>
</dbReference>
<dbReference type="OrthoDB" id="9793035at2"/>
<dbReference type="PANTHER" id="PTHR30005:SF0">
    <property type="entry name" value="RETROGRADE REGULATION PROTEIN 2"/>
    <property type="match status" value="1"/>
</dbReference>
<dbReference type="Proteomes" id="UP000317496">
    <property type="component" value="Chromosome"/>
</dbReference>
<dbReference type="Gene3D" id="3.30.420.40">
    <property type="match status" value="1"/>
</dbReference>
<keyword evidence="3" id="KW-1185">Reference proteome</keyword>
<dbReference type="GO" id="GO:0016462">
    <property type="term" value="F:pyrophosphatase activity"/>
    <property type="evidence" value="ECO:0007669"/>
    <property type="project" value="TreeGrafter"/>
</dbReference>
<dbReference type="KEGG" id="fer:FNB15_19755"/>
<dbReference type="CDD" id="cd24054">
    <property type="entry name" value="ASKHA_NBD_AaPPX-GppA_MtPPX2-like"/>
    <property type="match status" value="1"/>
</dbReference>